<evidence type="ECO:0000313" key="2">
    <source>
        <dbReference type="EMBL" id="OIW32832.1"/>
    </source>
</evidence>
<dbReference type="PANTHER" id="PTHR36156:SF2">
    <property type="entry name" value="CUPIN TYPE-2 DOMAIN-CONTAINING PROTEIN"/>
    <property type="match status" value="1"/>
</dbReference>
<protein>
    <recommendedName>
        <fullName evidence="1">Cupin type-2 domain-containing protein</fullName>
    </recommendedName>
</protein>
<dbReference type="InterPro" id="IPR014710">
    <property type="entry name" value="RmlC-like_jellyroll"/>
</dbReference>
<dbReference type="InParanoid" id="A0A1J7JS69"/>
<organism evidence="2 3">
    <name type="scientific">Coniochaeta ligniaria NRRL 30616</name>
    <dbReference type="NCBI Taxonomy" id="1408157"/>
    <lineage>
        <taxon>Eukaryota</taxon>
        <taxon>Fungi</taxon>
        <taxon>Dikarya</taxon>
        <taxon>Ascomycota</taxon>
        <taxon>Pezizomycotina</taxon>
        <taxon>Sordariomycetes</taxon>
        <taxon>Sordariomycetidae</taxon>
        <taxon>Coniochaetales</taxon>
        <taxon>Coniochaetaceae</taxon>
        <taxon>Coniochaeta</taxon>
    </lineage>
</organism>
<proteinExistence type="predicted"/>
<feature type="domain" description="Cupin type-2" evidence="1">
    <location>
        <begin position="113"/>
        <end position="173"/>
    </location>
</feature>
<dbReference type="InterPro" id="IPR011051">
    <property type="entry name" value="RmlC_Cupin_sf"/>
</dbReference>
<dbReference type="Proteomes" id="UP000182658">
    <property type="component" value="Unassembled WGS sequence"/>
</dbReference>
<accession>A0A1J7JS69</accession>
<dbReference type="Pfam" id="PF07883">
    <property type="entry name" value="Cupin_2"/>
    <property type="match status" value="1"/>
</dbReference>
<dbReference type="SUPFAM" id="SSF51182">
    <property type="entry name" value="RmlC-like cupins"/>
    <property type="match status" value="1"/>
</dbReference>
<dbReference type="STRING" id="1408157.A0A1J7JS69"/>
<dbReference type="EMBL" id="KV875094">
    <property type="protein sequence ID" value="OIW32832.1"/>
    <property type="molecule type" value="Genomic_DNA"/>
</dbReference>
<name>A0A1J7JS69_9PEZI</name>
<evidence type="ECO:0000313" key="3">
    <source>
        <dbReference type="Proteomes" id="UP000182658"/>
    </source>
</evidence>
<dbReference type="CDD" id="cd02231">
    <property type="entry name" value="cupin_BLL6423-like"/>
    <property type="match status" value="1"/>
</dbReference>
<dbReference type="Gene3D" id="2.60.120.10">
    <property type="entry name" value="Jelly Rolls"/>
    <property type="match status" value="1"/>
</dbReference>
<evidence type="ECO:0000259" key="1">
    <source>
        <dbReference type="Pfam" id="PF07883"/>
    </source>
</evidence>
<gene>
    <name evidence="2" type="ORF">CONLIGDRAFT_153848</name>
</gene>
<dbReference type="OrthoDB" id="5840532at2759"/>
<dbReference type="AlphaFoldDB" id="A0A1J7JS69"/>
<reference evidence="2 3" key="1">
    <citation type="submission" date="2016-10" db="EMBL/GenBank/DDBJ databases">
        <title>Draft genome sequence of Coniochaeta ligniaria NRRL30616, a lignocellulolytic fungus for bioabatement of inhibitors in plant biomass hydrolysates.</title>
        <authorList>
            <consortium name="DOE Joint Genome Institute"/>
            <person name="Jimenez D.J."/>
            <person name="Hector R.E."/>
            <person name="Riley R."/>
            <person name="Sun H."/>
            <person name="Grigoriev I.V."/>
            <person name="Van Elsas J.D."/>
            <person name="Nichols N.N."/>
        </authorList>
    </citation>
    <scope>NUCLEOTIDE SEQUENCE [LARGE SCALE GENOMIC DNA]</scope>
    <source>
        <strain evidence="2 3">NRRL 30616</strain>
    </source>
</reference>
<dbReference type="InterPro" id="IPR013096">
    <property type="entry name" value="Cupin_2"/>
</dbReference>
<keyword evidence="3" id="KW-1185">Reference proteome</keyword>
<dbReference type="InterPro" id="IPR047142">
    <property type="entry name" value="OryJ/VirC-like"/>
</dbReference>
<dbReference type="PANTHER" id="PTHR36156">
    <property type="entry name" value="SLR2101 PROTEIN"/>
    <property type="match status" value="1"/>
</dbReference>
<sequence>MSREGRIREKLPAEEAIPIEGQMPNGLPPTTVTITTHDEQTGKAIVYRPPEAHGALTRWEQPIGDNSMVFFTPFHTRSVPMETDGDLDAHVRLFDDPSRPPPLAVPDGTICRLVDFAPGYTTKNHRTLSVDYGIVIEGTVELVLDSGQVRTVPRGGIVVQRGTMHRWRNPSKTDWTRMFFTLVSAQPRVVQGRALEEDLDAP</sequence>